<feature type="binding site" evidence="1">
    <location>
        <position position="246"/>
    </location>
    <ligand>
        <name>Mn(2+)</name>
        <dbReference type="ChEBI" id="CHEBI:29035"/>
    </ligand>
</feature>
<dbReference type="InterPro" id="IPR049383">
    <property type="entry name" value="UbiD-like_N"/>
</dbReference>
<feature type="binding site" evidence="1">
    <location>
        <position position="205"/>
    </location>
    <ligand>
        <name>Mn(2+)</name>
        <dbReference type="ChEBI" id="CHEBI:29035"/>
    </ligand>
</feature>
<keyword evidence="1" id="KW-0630">Potassium</keyword>
<feature type="domain" description="3-octaprenyl-4-hydroxybenzoate carboxy-lyase-like Rift-related" evidence="2">
    <location>
        <begin position="132"/>
        <end position="332"/>
    </location>
</feature>
<keyword evidence="6" id="KW-1185">Reference proteome</keyword>
<dbReference type="GO" id="GO:0033494">
    <property type="term" value="P:ferulate metabolic process"/>
    <property type="evidence" value="ECO:0007669"/>
    <property type="project" value="TreeGrafter"/>
</dbReference>
<dbReference type="InterPro" id="IPR048304">
    <property type="entry name" value="UbiD_Rift_dom"/>
</dbReference>
<feature type="binding site" evidence="1">
    <location>
        <position position="204"/>
    </location>
    <ligand>
        <name>prenylated FMN</name>
        <dbReference type="ChEBI" id="CHEBI:87746"/>
    </ligand>
</feature>
<feature type="binding site" evidence="1">
    <location>
        <position position="183"/>
    </location>
    <ligand>
        <name>K(+)</name>
        <dbReference type="ChEBI" id="CHEBI:29103"/>
    </ligand>
</feature>
<dbReference type="Pfam" id="PF20696">
    <property type="entry name" value="UbiD_C"/>
    <property type="match status" value="1"/>
</dbReference>
<dbReference type="PANTHER" id="PTHR30108">
    <property type="entry name" value="3-OCTAPRENYL-4-HYDROXYBENZOATE CARBOXY-LYASE-RELATED"/>
    <property type="match status" value="1"/>
</dbReference>
<dbReference type="InterPro" id="IPR002830">
    <property type="entry name" value="UbiD"/>
</dbReference>
<comment type="catalytic activity">
    <reaction evidence="1">
        <text>pyrrole-2-carboxylate + H(+) = 1H-pyrrole + CO2</text>
        <dbReference type="Rhea" id="RHEA:31375"/>
        <dbReference type="ChEBI" id="CHEBI:15378"/>
        <dbReference type="ChEBI" id="CHEBI:16526"/>
        <dbReference type="ChEBI" id="CHEBI:19203"/>
        <dbReference type="ChEBI" id="CHEBI:27660"/>
        <dbReference type="EC" id="4.1.1.93"/>
    </reaction>
</comment>
<feature type="binding site" evidence="1">
    <location>
        <position position="205"/>
    </location>
    <ligand>
        <name>prenylated FMN</name>
        <dbReference type="ChEBI" id="CHEBI:87746"/>
    </ligand>
</feature>
<comment type="caution">
    <text evidence="5">The sequence shown here is derived from an EMBL/GenBank/DDBJ whole genome shotgun (WGS) entry which is preliminary data.</text>
</comment>
<name>A0A246FG50_9BACT</name>
<reference evidence="5 6" key="1">
    <citation type="submission" date="2017-06" db="EMBL/GenBank/DDBJ databases">
        <title>Hymenobacter amundsenii sp. nov. isolated from regoliths in Antarctica.</title>
        <authorList>
            <person name="Sedlacek I."/>
            <person name="Kralova S."/>
            <person name="Pantucek R."/>
            <person name="Svec P."/>
            <person name="Holochova P."/>
            <person name="Stankova E."/>
            <person name="Vrbovska V."/>
            <person name="Busse H.-J."/>
        </authorList>
    </citation>
    <scope>NUCLEOTIDE SEQUENCE [LARGE SCALE GENOMIC DNA]</scope>
    <source>
        <strain evidence="5 6">CCM 8682</strain>
    </source>
</reference>
<dbReference type="InterPro" id="IPR049381">
    <property type="entry name" value="UbiD-like_C"/>
</dbReference>
<comment type="cofactor">
    <cofactor evidence="1">
        <name>K(+)</name>
        <dbReference type="ChEBI" id="CHEBI:29103"/>
    </cofactor>
    <text evidence="1">Binds 1 K(+) per subunit.</text>
</comment>
<evidence type="ECO:0000256" key="1">
    <source>
        <dbReference type="HAMAP-Rule" id="MF_01983"/>
    </source>
</evidence>
<dbReference type="Gene3D" id="1.20.5.4570">
    <property type="match status" value="1"/>
</dbReference>
<sequence>MTSATQVVPHHAVAGIRPTRHLKSMREYLAALHEIGEIQEISQEVDWHLEMGAIARRCYELGAPAPLFTRVKGIEQGFRALSAAGGVSSQPGLYLARIALSLGLPPESTGPEIVEALAAAKLRAPIKPVVVPTGPCKENILLGEQMDLLRLPTPLIHDGDGERYLNTYGMIVAQSPDKKWTNWSIARIMLIDKNTMTGIVAPNQHIGMIHKMWKDQGQDMPFALVLGGEPAIPFVGGMPLPAWVDEADYLGGYFGEGLEVTQCETVDLQVPATAEIVIEGFLSKDEKVKEGPMGEYAGYAWGGEGAFQPVYHVTALTYRHDPVLPFAVAGEPVEEDHTAWGIPNAAELLAELREKGIPATSAWLPLESANHWAAITFPNNWRTQLGYNTDELVRQVGEILFASKAGMGVPKLLLVNDDVDPSNTKELVWAFATRCRPVTGEVAFGSENTNPLVAFLKAEEKMSMHTTKVIYNCLAPDEWGDNLPKRVNFRRAWPAEVQEKVLANWQNYGFK</sequence>
<dbReference type="Proteomes" id="UP000197277">
    <property type="component" value="Unassembled WGS sequence"/>
</dbReference>
<dbReference type="OrthoDB" id="9809841at2"/>
<comment type="cofactor">
    <cofactor evidence="1">
        <name>prenylated FMN</name>
        <dbReference type="ChEBI" id="CHEBI:87746"/>
    </cofactor>
    <text evidence="1">Binds 1 prenylated FMN per subunit.</text>
</comment>
<dbReference type="InterPro" id="IPR032903">
    <property type="entry name" value="FDC-like"/>
</dbReference>
<dbReference type="GO" id="GO:0005737">
    <property type="term" value="C:cytoplasm"/>
    <property type="evidence" value="ECO:0007669"/>
    <property type="project" value="TreeGrafter"/>
</dbReference>
<feature type="domain" description="3-octaprenyl-4-hydroxybenzoate carboxy-lyase-like N-terminal" evidence="3">
    <location>
        <begin position="29"/>
        <end position="117"/>
    </location>
</feature>
<comment type="function">
    <text evidence="1">Catalyzes the prenyl-FMN-dependent decarboxylation of pyrrole-2-carboxylate (P2C). Can also catalyze the carboxylation of pyrrole in the presence of elevated concentrations of CO(2) or bicarbonate.</text>
</comment>
<dbReference type="Gene3D" id="3.40.1670.10">
    <property type="entry name" value="UbiD C-terminal domain-like"/>
    <property type="match status" value="1"/>
</dbReference>
<evidence type="ECO:0000313" key="5">
    <source>
        <dbReference type="EMBL" id="OWP61499.1"/>
    </source>
</evidence>
<keyword evidence="1" id="KW-0479">Metal-binding</keyword>
<keyword evidence="1" id="KW-0464">Manganese</keyword>
<comment type="caution">
    <text evidence="1">Lacks conserved residue(s) required for the propagation of feature annotation.</text>
</comment>
<evidence type="ECO:0000259" key="3">
    <source>
        <dbReference type="Pfam" id="PF20695"/>
    </source>
</evidence>
<comment type="catalytic activity">
    <reaction evidence="1">
        <text>pyrrole-2-carboxylate + H2O = 1H-pyrrole + hydrogencarbonate</text>
        <dbReference type="Rhea" id="RHEA:31379"/>
        <dbReference type="ChEBI" id="CHEBI:15377"/>
        <dbReference type="ChEBI" id="CHEBI:17544"/>
        <dbReference type="ChEBI" id="CHEBI:19203"/>
        <dbReference type="ChEBI" id="CHEBI:27660"/>
        <dbReference type="EC" id="4.1.1.93"/>
    </reaction>
</comment>
<dbReference type="HAMAP" id="MF_01983">
    <property type="entry name" value="UbiD_FDC"/>
    <property type="match status" value="1"/>
</dbReference>
<gene>
    <name evidence="5" type="ORF">CDA63_19100</name>
</gene>
<dbReference type="PANTHER" id="PTHR30108:SF17">
    <property type="entry name" value="FERULIC ACID DECARBOXYLASE 1"/>
    <property type="match status" value="1"/>
</dbReference>
<feature type="binding site" evidence="1">
    <location>
        <position position="187"/>
    </location>
    <ligand>
        <name>prenylated FMN</name>
        <dbReference type="ChEBI" id="CHEBI:87746"/>
    </ligand>
</feature>
<feature type="active site" description="Proton donor" evidence="1">
    <location>
        <position position="295"/>
    </location>
</feature>
<keyword evidence="1" id="KW-0456">Lyase</keyword>
<dbReference type="EMBL" id="NIRR01000060">
    <property type="protein sequence ID" value="OWP61499.1"/>
    <property type="molecule type" value="Genomic_DNA"/>
</dbReference>
<dbReference type="GO" id="GO:0046281">
    <property type="term" value="P:cinnamic acid catabolic process"/>
    <property type="evidence" value="ECO:0007669"/>
    <property type="project" value="TreeGrafter"/>
</dbReference>
<keyword evidence="1" id="KW-0058">Aromatic hydrocarbons catabolism</keyword>
<dbReference type="Pfam" id="PF01977">
    <property type="entry name" value="UbiD"/>
    <property type="match status" value="1"/>
</dbReference>
<organism evidence="5 6">
    <name type="scientific">Hymenobacter amundsenii</name>
    <dbReference type="NCBI Taxonomy" id="2006685"/>
    <lineage>
        <taxon>Bacteria</taxon>
        <taxon>Pseudomonadati</taxon>
        <taxon>Bacteroidota</taxon>
        <taxon>Cytophagia</taxon>
        <taxon>Cytophagales</taxon>
        <taxon>Hymenobacteraceae</taxon>
        <taxon>Hymenobacter</taxon>
    </lineage>
</organism>
<keyword evidence="1" id="KW-0210">Decarboxylase</keyword>
<evidence type="ECO:0000313" key="6">
    <source>
        <dbReference type="Proteomes" id="UP000197277"/>
    </source>
</evidence>
<dbReference type="GO" id="GO:0046872">
    <property type="term" value="F:metal ion binding"/>
    <property type="evidence" value="ECO:0007669"/>
    <property type="project" value="UniProtKB-KW"/>
</dbReference>
<dbReference type="NCBIfam" id="TIGR00148">
    <property type="entry name" value="UbiD family decarboxylase"/>
    <property type="match status" value="1"/>
</dbReference>
<dbReference type="Pfam" id="PF20695">
    <property type="entry name" value="UbiD_N"/>
    <property type="match status" value="1"/>
</dbReference>
<dbReference type="EC" id="4.1.1.93" evidence="1"/>
<comment type="cofactor">
    <cofactor evidence="1">
        <name>Mn(2+)</name>
        <dbReference type="ChEBI" id="CHEBI:29035"/>
    </cofactor>
    <text evidence="1">Binds 1 Mn(2+) per subunit.</text>
</comment>
<dbReference type="SUPFAM" id="SSF143968">
    <property type="entry name" value="UbiD C-terminal domain-like"/>
    <property type="match status" value="1"/>
</dbReference>
<comment type="similarity">
    <text evidence="1">Belongs to the UbiD family. UbiD-like/FDC subfamily.</text>
</comment>
<feature type="domain" description="3-octaprenyl-4-hydroxybenzoate carboxy-lyase-like C-terminal" evidence="4">
    <location>
        <begin position="337"/>
        <end position="473"/>
    </location>
</feature>
<evidence type="ECO:0000259" key="4">
    <source>
        <dbReference type="Pfam" id="PF20696"/>
    </source>
</evidence>
<dbReference type="SUPFAM" id="SSF50475">
    <property type="entry name" value="FMN-binding split barrel"/>
    <property type="match status" value="1"/>
</dbReference>
<feature type="binding site" evidence="1">
    <location>
        <position position="246"/>
    </location>
    <ligand>
        <name>K(+)</name>
        <dbReference type="ChEBI" id="CHEBI:29103"/>
    </ligand>
</feature>
<accession>A0A246FG50</accession>
<protein>
    <recommendedName>
        <fullName evidence="1">Pyrrole-2-carboxylic acid decarboxylase</fullName>
        <shortName evidence="1">P2C decarboxylase</shortName>
        <ecNumber evidence="1">4.1.1.93</ecNumber>
    </recommendedName>
</protein>
<dbReference type="GO" id="GO:0034941">
    <property type="term" value="F:pyrrole-2-carboxylate decarboxylase activity"/>
    <property type="evidence" value="ECO:0007669"/>
    <property type="project" value="UniProtKB-EC"/>
</dbReference>
<evidence type="ECO:0000259" key="2">
    <source>
        <dbReference type="Pfam" id="PF01977"/>
    </source>
</evidence>
<feature type="binding site" evidence="1">
    <location>
        <position position="246"/>
    </location>
    <ligand>
        <name>prenylated FMN</name>
        <dbReference type="ChEBI" id="CHEBI:87746"/>
    </ligand>
</feature>
<dbReference type="AlphaFoldDB" id="A0A246FG50"/>
<comment type="subunit">
    <text evidence="1">Homodimer.</text>
</comment>
<keyword evidence="1" id="KW-0288">FMN</keyword>
<feature type="binding site" evidence="1">
    <location>
        <position position="238"/>
    </location>
    <ligand>
        <name>K(+)</name>
        <dbReference type="ChEBI" id="CHEBI:29103"/>
    </ligand>
</feature>
<proteinExistence type="inferred from homology"/>
<keyword evidence="1" id="KW-0285">Flavoprotein</keyword>